<dbReference type="Proteomes" id="UP000719500">
    <property type="component" value="Unassembled WGS sequence"/>
</dbReference>
<protein>
    <submittedName>
        <fullName evidence="1">Uncharacterized protein</fullName>
    </submittedName>
</protein>
<dbReference type="EMBL" id="JACSNX010000001">
    <property type="protein sequence ID" value="MBM6850170.1"/>
    <property type="molecule type" value="Genomic_DNA"/>
</dbReference>
<gene>
    <name evidence="1" type="ORF">H9X91_01800</name>
</gene>
<evidence type="ECO:0000313" key="1">
    <source>
        <dbReference type="EMBL" id="MBM6850170.1"/>
    </source>
</evidence>
<name>A0ABS2FSB9_9FIRM</name>
<sequence length="177" mass="21139">MVMDLYGIDLLHQIHSAYFPRYQLALERGYQQEGNRFFWLYDELHYRLQVLREAILFLNALPLFLQTPEAEKPYKYVIDFFTRYFNQDNIGRSEKQGDDDPYFGDSNQYWKDFMEAMDKFGDEQLLQNLPLFYVYSCEVVVRAIRLYFHIREGKCHAIDRQKFDALMHGGSSLPTSA</sequence>
<keyword evidence="2" id="KW-1185">Reference proteome</keyword>
<accession>A0ABS2FSB9</accession>
<proteinExistence type="predicted"/>
<comment type="caution">
    <text evidence="1">The sequence shown here is derived from an EMBL/GenBank/DDBJ whole genome shotgun (WGS) entry which is preliminary data.</text>
</comment>
<dbReference type="RefSeq" id="WP_204801900.1">
    <property type="nucleotide sequence ID" value="NZ_JACSNX010000001.1"/>
</dbReference>
<organism evidence="1 2">
    <name type="scientific">Oscillibacter valericigenes</name>
    <dbReference type="NCBI Taxonomy" id="351091"/>
    <lineage>
        <taxon>Bacteria</taxon>
        <taxon>Bacillati</taxon>
        <taxon>Bacillota</taxon>
        <taxon>Clostridia</taxon>
        <taxon>Eubacteriales</taxon>
        <taxon>Oscillospiraceae</taxon>
        <taxon>Oscillibacter</taxon>
    </lineage>
</organism>
<evidence type="ECO:0000313" key="2">
    <source>
        <dbReference type="Proteomes" id="UP000719500"/>
    </source>
</evidence>
<reference evidence="1 2" key="1">
    <citation type="journal article" date="2021" name="Sci. Rep.">
        <title>The distribution of antibiotic resistance genes in chicken gut microbiota commensals.</title>
        <authorList>
            <person name="Juricova H."/>
            <person name="Matiasovicova J."/>
            <person name="Kubasova T."/>
            <person name="Cejkova D."/>
            <person name="Rychlik I."/>
        </authorList>
    </citation>
    <scope>NUCLEOTIDE SEQUENCE [LARGE SCALE GENOMIC DNA]</scope>
    <source>
        <strain evidence="1 2">An411</strain>
    </source>
</reference>